<dbReference type="EC" id="4.3.1.7" evidence="5"/>
<keyword evidence="2 5" id="KW-0456">Lyase</keyword>
<dbReference type="InterPro" id="IPR042255">
    <property type="entry name" value="EutC_N"/>
</dbReference>
<dbReference type="GO" id="GO:0046336">
    <property type="term" value="P:ethanolamine catabolic process"/>
    <property type="evidence" value="ECO:0007669"/>
    <property type="project" value="UniProtKB-UniRule"/>
</dbReference>
<comment type="catalytic activity">
    <reaction evidence="5">
        <text>ethanolamine = acetaldehyde + NH4(+)</text>
        <dbReference type="Rhea" id="RHEA:15313"/>
        <dbReference type="ChEBI" id="CHEBI:15343"/>
        <dbReference type="ChEBI" id="CHEBI:28938"/>
        <dbReference type="ChEBI" id="CHEBI:57603"/>
        <dbReference type="EC" id="4.3.1.7"/>
    </reaction>
</comment>
<evidence type="ECO:0000256" key="5">
    <source>
        <dbReference type="HAMAP-Rule" id="MF_00601"/>
    </source>
</evidence>
<name>A0A318E7Q1_9GAMM</name>
<comment type="similarity">
    <text evidence="5">Belongs to the EutC family.</text>
</comment>
<sequence>MSAPVARLEDRWATLRELTAARIALGRCGASLPTGETLAFELAHAQARDAVLIPLDVEALKTDLEGSGWHTLRVCSRASSQQAYLARPDWGRRLRTEDAAELLASKGRYDVVFVISDGLSARAVQEHAAALLAAVAPLLRDLAIAPVVIATRARVALADEVGEALGARIAVSLIGERPGLSSPDSLGIYLTYDPKLGRNDGERNCISNVRPAGLPVAEAAAQLAAMIRAALHAKLSGIGLHAECQQALAESASP</sequence>
<dbReference type="InterPro" id="IPR009246">
    <property type="entry name" value="EutC"/>
</dbReference>
<dbReference type="Gene3D" id="1.10.30.40">
    <property type="entry name" value="Ethanolamine ammonia-lyase light chain (EutC), N-terminal domain"/>
    <property type="match status" value="1"/>
</dbReference>
<evidence type="ECO:0000313" key="6">
    <source>
        <dbReference type="EMBL" id="PXV66443.1"/>
    </source>
</evidence>
<keyword evidence="3 5" id="KW-0170">Cobalt</keyword>
<dbReference type="GO" id="GO:0008851">
    <property type="term" value="F:ethanolamine ammonia-lyase activity"/>
    <property type="evidence" value="ECO:0007669"/>
    <property type="project" value="UniProtKB-UniRule"/>
</dbReference>
<evidence type="ECO:0000256" key="3">
    <source>
        <dbReference type="ARBA" id="ARBA00023285"/>
    </source>
</evidence>
<dbReference type="PIRSF" id="PIRSF018982">
    <property type="entry name" value="EutC"/>
    <property type="match status" value="1"/>
</dbReference>
<dbReference type="RefSeq" id="WP_110265586.1">
    <property type="nucleotide sequence ID" value="NZ_CAWNXA010000007.1"/>
</dbReference>
<dbReference type="GO" id="GO:0031471">
    <property type="term" value="C:ethanolamine degradation polyhedral organelle"/>
    <property type="evidence" value="ECO:0007669"/>
    <property type="project" value="UniProtKB-UniRule"/>
</dbReference>
<dbReference type="Gene3D" id="3.40.50.11240">
    <property type="entry name" value="Ethanolamine ammonia-lyase light chain (EutC)"/>
    <property type="match status" value="1"/>
</dbReference>
<dbReference type="GO" id="GO:0031419">
    <property type="term" value="F:cobalamin binding"/>
    <property type="evidence" value="ECO:0007669"/>
    <property type="project" value="UniProtKB-UniRule"/>
</dbReference>
<protein>
    <recommendedName>
        <fullName evidence="5">Ethanolamine ammonia-lyase small subunit</fullName>
        <shortName evidence="5">EAL small subunit</shortName>
        <ecNumber evidence="5">4.3.1.7</ecNumber>
    </recommendedName>
</protein>
<dbReference type="OrthoDB" id="114248at2"/>
<proteinExistence type="inferred from homology"/>
<dbReference type="GO" id="GO:0006520">
    <property type="term" value="P:amino acid metabolic process"/>
    <property type="evidence" value="ECO:0007669"/>
    <property type="project" value="InterPro"/>
</dbReference>
<dbReference type="PANTHER" id="PTHR39330">
    <property type="entry name" value="ETHANOLAMINE AMMONIA-LYASE LIGHT CHAIN"/>
    <property type="match status" value="1"/>
</dbReference>
<comment type="subcellular location">
    <subcellularLocation>
        <location evidence="5">Bacterial microcompartment</location>
    </subcellularLocation>
</comment>
<dbReference type="Proteomes" id="UP000248330">
    <property type="component" value="Unassembled WGS sequence"/>
</dbReference>
<dbReference type="AlphaFoldDB" id="A0A318E7Q1"/>
<dbReference type="Pfam" id="PF05985">
    <property type="entry name" value="EutC"/>
    <property type="match status" value="1"/>
</dbReference>
<keyword evidence="7" id="KW-1185">Reference proteome</keyword>
<dbReference type="GO" id="GO:0009350">
    <property type="term" value="C:ethanolamine ammonia-lyase complex"/>
    <property type="evidence" value="ECO:0007669"/>
    <property type="project" value="UniProtKB-UniRule"/>
</dbReference>
<comment type="function">
    <text evidence="5">Catalyzes the deamination of various vicinal amino-alcohols to oxo compounds. Allows this organism to utilize ethanolamine as the sole source of nitrogen and carbon in the presence of external vitamin B12.</text>
</comment>
<dbReference type="UniPathway" id="UPA00560"/>
<keyword evidence="4 5" id="KW-1283">Bacterial microcompartment</keyword>
<comment type="pathway">
    <text evidence="5">Amine and polyamine degradation; ethanolamine degradation.</text>
</comment>
<comment type="caution">
    <text evidence="6">The sequence shown here is derived from an EMBL/GenBank/DDBJ whole genome shotgun (WGS) entry which is preliminary data.</text>
</comment>
<evidence type="ECO:0000313" key="7">
    <source>
        <dbReference type="Proteomes" id="UP000248330"/>
    </source>
</evidence>
<accession>A0A318E7Q1</accession>
<comment type="cofactor">
    <cofactor evidence="5">
        <name>adenosylcob(III)alamin</name>
        <dbReference type="ChEBI" id="CHEBI:18408"/>
    </cofactor>
    <text evidence="5">Binds between the large and small subunits.</text>
</comment>
<dbReference type="EMBL" id="QICN01000007">
    <property type="protein sequence ID" value="PXV66443.1"/>
    <property type="molecule type" value="Genomic_DNA"/>
</dbReference>
<evidence type="ECO:0000256" key="2">
    <source>
        <dbReference type="ARBA" id="ARBA00023239"/>
    </source>
</evidence>
<evidence type="ECO:0000256" key="4">
    <source>
        <dbReference type="ARBA" id="ARBA00024446"/>
    </source>
</evidence>
<feature type="binding site" evidence="5">
    <location>
        <position position="155"/>
    </location>
    <ligand>
        <name>adenosylcob(III)alamin</name>
        <dbReference type="ChEBI" id="CHEBI:18408"/>
    </ligand>
</feature>
<organism evidence="6 7">
    <name type="scientific">Sinimarinibacterium flocculans</name>
    <dbReference type="NCBI Taxonomy" id="985250"/>
    <lineage>
        <taxon>Bacteria</taxon>
        <taxon>Pseudomonadati</taxon>
        <taxon>Pseudomonadota</taxon>
        <taxon>Gammaproteobacteria</taxon>
        <taxon>Nevskiales</taxon>
        <taxon>Nevskiaceae</taxon>
        <taxon>Sinimarinibacterium</taxon>
    </lineage>
</organism>
<feature type="binding site" evidence="5">
    <location>
        <position position="176"/>
    </location>
    <ligand>
        <name>adenosylcob(III)alamin</name>
        <dbReference type="ChEBI" id="CHEBI:18408"/>
    </ligand>
</feature>
<dbReference type="InterPro" id="IPR042251">
    <property type="entry name" value="EutC_C"/>
</dbReference>
<dbReference type="HAMAP" id="MF_00601">
    <property type="entry name" value="EutC"/>
    <property type="match status" value="1"/>
</dbReference>
<reference evidence="6 7" key="1">
    <citation type="submission" date="2018-04" db="EMBL/GenBank/DDBJ databases">
        <title>Genomic Encyclopedia of Type Strains, Phase IV (KMG-IV): sequencing the most valuable type-strain genomes for metagenomic binning, comparative biology and taxonomic classification.</title>
        <authorList>
            <person name="Goeker M."/>
        </authorList>
    </citation>
    <scope>NUCLEOTIDE SEQUENCE [LARGE SCALE GENOMIC DNA]</scope>
    <source>
        <strain evidence="6 7">DSM 104150</strain>
    </source>
</reference>
<evidence type="ECO:0000256" key="1">
    <source>
        <dbReference type="ARBA" id="ARBA00022628"/>
    </source>
</evidence>
<dbReference type="PANTHER" id="PTHR39330:SF1">
    <property type="entry name" value="ETHANOLAMINE AMMONIA-LYASE SMALL SUBUNIT"/>
    <property type="match status" value="1"/>
</dbReference>
<gene>
    <name evidence="5" type="primary">eutC</name>
    <name evidence="6" type="ORF">C8D93_1077</name>
</gene>
<dbReference type="NCBIfam" id="NF003971">
    <property type="entry name" value="PRK05465.1"/>
    <property type="match status" value="1"/>
</dbReference>
<keyword evidence="1 5" id="KW-0846">Cobalamin</keyword>
<comment type="subunit">
    <text evidence="5">The basic unit is a heterodimer which dimerizes to form tetramers. The heterotetramers trimerize; 6 large subunits form a core ring with 6 small subunits projecting outwards.</text>
</comment>
<feature type="binding site" evidence="5">
    <location>
        <position position="205"/>
    </location>
    <ligand>
        <name>adenosylcob(III)alamin</name>
        <dbReference type="ChEBI" id="CHEBI:18408"/>
    </ligand>
</feature>